<evidence type="ECO:0000313" key="1">
    <source>
        <dbReference type="EMBL" id="BES95702.1"/>
    </source>
</evidence>
<protein>
    <submittedName>
        <fullName evidence="1">Uncharacterized protein</fullName>
    </submittedName>
</protein>
<evidence type="ECO:0000313" key="2">
    <source>
        <dbReference type="Proteomes" id="UP001307889"/>
    </source>
</evidence>
<proteinExistence type="predicted"/>
<dbReference type="Proteomes" id="UP001307889">
    <property type="component" value="Chromosome 6"/>
</dbReference>
<keyword evidence="2" id="KW-1185">Reference proteome</keyword>
<dbReference type="EMBL" id="AP028914">
    <property type="protein sequence ID" value="BES95702.1"/>
    <property type="molecule type" value="Genomic_DNA"/>
</dbReference>
<gene>
    <name evidence="1" type="ORF">NTJ_08511</name>
</gene>
<name>A0ABN7AWE5_9HEMI</name>
<sequence length="68" mass="7990">MRTLDEPVNECEDVQDDASYARVERLQFGKRASQRVERDESRSSAVQRKRRVSDSHAQWKIIVKLITD</sequence>
<accession>A0ABN7AWE5</accession>
<organism evidence="1 2">
    <name type="scientific">Nesidiocoris tenuis</name>
    <dbReference type="NCBI Taxonomy" id="355587"/>
    <lineage>
        <taxon>Eukaryota</taxon>
        <taxon>Metazoa</taxon>
        <taxon>Ecdysozoa</taxon>
        <taxon>Arthropoda</taxon>
        <taxon>Hexapoda</taxon>
        <taxon>Insecta</taxon>
        <taxon>Pterygota</taxon>
        <taxon>Neoptera</taxon>
        <taxon>Paraneoptera</taxon>
        <taxon>Hemiptera</taxon>
        <taxon>Heteroptera</taxon>
        <taxon>Panheteroptera</taxon>
        <taxon>Cimicomorpha</taxon>
        <taxon>Miridae</taxon>
        <taxon>Dicyphina</taxon>
        <taxon>Nesidiocoris</taxon>
    </lineage>
</organism>
<reference evidence="1 2" key="1">
    <citation type="submission" date="2023-09" db="EMBL/GenBank/DDBJ databases">
        <title>Nesidiocoris tenuis whole genome shotgun sequence.</title>
        <authorList>
            <person name="Shibata T."/>
            <person name="Shimoda M."/>
            <person name="Kobayashi T."/>
            <person name="Uehara T."/>
        </authorList>
    </citation>
    <scope>NUCLEOTIDE SEQUENCE [LARGE SCALE GENOMIC DNA]</scope>
    <source>
        <strain evidence="1 2">Japan</strain>
    </source>
</reference>